<accession>A0A0R3TQ70</accession>
<feature type="region of interest" description="Disordered" evidence="1">
    <location>
        <begin position="1"/>
        <end position="29"/>
    </location>
</feature>
<dbReference type="Proteomes" id="UP000278807">
    <property type="component" value="Unassembled WGS sequence"/>
</dbReference>
<evidence type="ECO:0000313" key="4">
    <source>
        <dbReference type="WBParaSite" id="HNAJ_0000967701-mRNA-1"/>
    </source>
</evidence>
<gene>
    <name evidence="2" type="ORF">HNAJ_LOCUS9672</name>
</gene>
<dbReference type="OrthoDB" id="6239126at2759"/>
<keyword evidence="3" id="KW-1185">Reference proteome</keyword>
<evidence type="ECO:0000256" key="1">
    <source>
        <dbReference type="SAM" id="MobiDB-lite"/>
    </source>
</evidence>
<organism evidence="4">
    <name type="scientific">Rodentolepis nana</name>
    <name type="common">Dwarf tapeworm</name>
    <name type="synonym">Hymenolepis nana</name>
    <dbReference type="NCBI Taxonomy" id="102285"/>
    <lineage>
        <taxon>Eukaryota</taxon>
        <taxon>Metazoa</taxon>
        <taxon>Spiralia</taxon>
        <taxon>Lophotrochozoa</taxon>
        <taxon>Platyhelminthes</taxon>
        <taxon>Cestoda</taxon>
        <taxon>Eucestoda</taxon>
        <taxon>Cyclophyllidea</taxon>
        <taxon>Hymenolepididae</taxon>
        <taxon>Rodentolepis</taxon>
    </lineage>
</organism>
<dbReference type="STRING" id="102285.A0A0R3TQ70"/>
<evidence type="ECO:0000313" key="2">
    <source>
        <dbReference type="EMBL" id="VDO06296.1"/>
    </source>
</evidence>
<proteinExistence type="predicted"/>
<name>A0A0R3TQ70_RODNA</name>
<dbReference type="WBParaSite" id="HNAJ_0000967701-mRNA-1">
    <property type="protein sequence ID" value="HNAJ_0000967701-mRNA-1"/>
    <property type="gene ID" value="HNAJ_0000967701"/>
</dbReference>
<dbReference type="EMBL" id="UZAE01012705">
    <property type="protein sequence ID" value="VDO06296.1"/>
    <property type="molecule type" value="Genomic_DNA"/>
</dbReference>
<reference evidence="2 3" key="2">
    <citation type="submission" date="2018-11" db="EMBL/GenBank/DDBJ databases">
        <authorList>
            <consortium name="Pathogen Informatics"/>
        </authorList>
    </citation>
    <scope>NUCLEOTIDE SEQUENCE [LARGE SCALE GENOMIC DNA]</scope>
</reference>
<evidence type="ECO:0000313" key="3">
    <source>
        <dbReference type="Proteomes" id="UP000278807"/>
    </source>
</evidence>
<reference evidence="4" key="1">
    <citation type="submission" date="2017-02" db="UniProtKB">
        <authorList>
            <consortium name="WormBaseParasite"/>
        </authorList>
    </citation>
    <scope>IDENTIFICATION</scope>
</reference>
<sequence length="243" mass="28025">MEGVVRSRAMLSRSSGSRSRSRSSGGSDSRINYEPDCYITQLLEKLEQRGVTHFDDVYQEFTAEEIKTFIIRIGLKWRSIAKQKIASMNMLKLEKEKNQSYLRNLESQPHLCKVEETKEIGTVHRRRDFNYLVNRTVALMRDPIVTKATKNDYKCLLGGDRLEVNASRGARHFLPRIPVIATASRELCDQLTSVDKADLYSCIKQYNLHVQINSVLVRGAIPECPVTLCACHLRELFKRYDFY</sequence>
<dbReference type="Gene3D" id="3.40.50.300">
    <property type="entry name" value="P-loop containing nucleotide triphosphate hydrolases"/>
    <property type="match status" value="1"/>
</dbReference>
<protein>
    <submittedName>
        <fullName evidence="4">SAM domain-containing protein</fullName>
    </submittedName>
</protein>
<dbReference type="InterPro" id="IPR027417">
    <property type="entry name" value="P-loop_NTPase"/>
</dbReference>
<dbReference type="AlphaFoldDB" id="A0A0R3TQ70"/>